<accession>D6WPK3</accession>
<reference evidence="1 2" key="1">
    <citation type="journal article" date="2008" name="Nature">
        <title>The genome of the model beetle and pest Tribolium castaneum.</title>
        <authorList>
            <consortium name="Tribolium Genome Sequencing Consortium"/>
            <person name="Richards S."/>
            <person name="Gibbs R.A."/>
            <person name="Weinstock G.M."/>
            <person name="Brown S.J."/>
            <person name="Denell R."/>
            <person name="Beeman R.W."/>
            <person name="Gibbs R."/>
            <person name="Beeman R.W."/>
            <person name="Brown S.J."/>
            <person name="Bucher G."/>
            <person name="Friedrich M."/>
            <person name="Grimmelikhuijzen C.J."/>
            <person name="Klingler M."/>
            <person name="Lorenzen M."/>
            <person name="Richards S."/>
            <person name="Roth S."/>
            <person name="Schroder R."/>
            <person name="Tautz D."/>
            <person name="Zdobnov E.M."/>
            <person name="Muzny D."/>
            <person name="Gibbs R.A."/>
            <person name="Weinstock G.M."/>
            <person name="Attaway T."/>
            <person name="Bell S."/>
            <person name="Buhay C.J."/>
            <person name="Chandrabose M.N."/>
            <person name="Chavez D."/>
            <person name="Clerk-Blankenburg K.P."/>
            <person name="Cree A."/>
            <person name="Dao M."/>
            <person name="Davis C."/>
            <person name="Chacko J."/>
            <person name="Dinh H."/>
            <person name="Dugan-Rocha S."/>
            <person name="Fowler G."/>
            <person name="Garner T.T."/>
            <person name="Garnes J."/>
            <person name="Gnirke A."/>
            <person name="Hawes A."/>
            <person name="Hernandez J."/>
            <person name="Hines S."/>
            <person name="Holder M."/>
            <person name="Hume J."/>
            <person name="Jhangiani S.N."/>
            <person name="Joshi V."/>
            <person name="Khan Z.M."/>
            <person name="Jackson L."/>
            <person name="Kovar C."/>
            <person name="Kowis A."/>
            <person name="Lee S."/>
            <person name="Lewis L.R."/>
            <person name="Margolis J."/>
            <person name="Morgan M."/>
            <person name="Nazareth L.V."/>
            <person name="Nguyen N."/>
            <person name="Okwuonu G."/>
            <person name="Parker D."/>
            <person name="Richards S."/>
            <person name="Ruiz S.J."/>
            <person name="Santibanez J."/>
            <person name="Savard J."/>
            <person name="Scherer S.E."/>
            <person name="Schneider B."/>
            <person name="Sodergren E."/>
            <person name="Tautz D."/>
            <person name="Vattahil S."/>
            <person name="Villasana D."/>
            <person name="White C.S."/>
            <person name="Wright R."/>
            <person name="Park Y."/>
            <person name="Beeman R.W."/>
            <person name="Lord J."/>
            <person name="Oppert B."/>
            <person name="Lorenzen M."/>
            <person name="Brown S."/>
            <person name="Wang L."/>
            <person name="Savard J."/>
            <person name="Tautz D."/>
            <person name="Richards S."/>
            <person name="Weinstock G."/>
            <person name="Gibbs R.A."/>
            <person name="Liu Y."/>
            <person name="Worley K."/>
            <person name="Weinstock G."/>
            <person name="Elsik C.G."/>
            <person name="Reese J.T."/>
            <person name="Elhaik E."/>
            <person name="Landan G."/>
            <person name="Graur D."/>
            <person name="Arensburger P."/>
            <person name="Atkinson P."/>
            <person name="Beeman R.W."/>
            <person name="Beidler J."/>
            <person name="Brown S.J."/>
            <person name="Demuth J.P."/>
            <person name="Drury D.W."/>
            <person name="Du Y.Z."/>
            <person name="Fujiwara H."/>
            <person name="Lorenzen M."/>
            <person name="Maselli V."/>
            <person name="Osanai M."/>
            <person name="Park Y."/>
            <person name="Robertson H.M."/>
            <person name="Tu Z."/>
            <person name="Wang J.J."/>
            <person name="Wang S."/>
            <person name="Richards S."/>
            <person name="Song H."/>
            <person name="Zhang L."/>
            <person name="Sodergren E."/>
            <person name="Werner D."/>
            <person name="Stanke M."/>
            <person name="Morgenstern B."/>
            <person name="Solovyev V."/>
            <person name="Kosarev P."/>
            <person name="Brown G."/>
            <person name="Chen H.C."/>
            <person name="Ermolaeva O."/>
            <person name="Hlavina W."/>
            <person name="Kapustin Y."/>
            <person name="Kiryutin B."/>
            <person name="Kitts P."/>
            <person name="Maglott D."/>
            <person name="Pruitt K."/>
            <person name="Sapojnikov V."/>
            <person name="Souvorov A."/>
            <person name="Mackey A.J."/>
            <person name="Waterhouse R.M."/>
            <person name="Wyder S."/>
            <person name="Zdobnov E.M."/>
            <person name="Zdobnov E.M."/>
            <person name="Wyder S."/>
            <person name="Kriventseva E.V."/>
            <person name="Kadowaki T."/>
            <person name="Bork P."/>
            <person name="Aranda M."/>
            <person name="Bao R."/>
            <person name="Beermann A."/>
            <person name="Berns N."/>
            <person name="Bolognesi R."/>
            <person name="Bonneton F."/>
            <person name="Bopp D."/>
            <person name="Brown S.J."/>
            <person name="Bucher G."/>
            <person name="Butts T."/>
            <person name="Chaumot A."/>
            <person name="Denell R.E."/>
            <person name="Ferrier D.E."/>
            <person name="Friedrich M."/>
            <person name="Gordon C.M."/>
            <person name="Jindra M."/>
            <person name="Klingler M."/>
            <person name="Lan Q."/>
            <person name="Lattorff H.M."/>
            <person name="Laudet V."/>
            <person name="von Levetsow C."/>
            <person name="Liu Z."/>
            <person name="Lutz R."/>
            <person name="Lynch J.A."/>
            <person name="da Fonseca R.N."/>
            <person name="Posnien N."/>
            <person name="Reuter R."/>
            <person name="Roth S."/>
            <person name="Savard J."/>
            <person name="Schinko J.B."/>
            <person name="Schmitt C."/>
            <person name="Schoppmeier M."/>
            <person name="Schroder R."/>
            <person name="Shippy T.D."/>
            <person name="Simonnet F."/>
            <person name="Marques-Souza H."/>
            <person name="Tautz D."/>
            <person name="Tomoyasu Y."/>
            <person name="Trauner J."/>
            <person name="Van der Zee M."/>
            <person name="Vervoort M."/>
            <person name="Wittkopp N."/>
            <person name="Wimmer E.A."/>
            <person name="Yang X."/>
            <person name="Jones A.K."/>
            <person name="Sattelle D.B."/>
            <person name="Ebert P.R."/>
            <person name="Nelson D."/>
            <person name="Scott J.G."/>
            <person name="Beeman R.W."/>
            <person name="Muthukrishnan S."/>
            <person name="Kramer K.J."/>
            <person name="Arakane Y."/>
            <person name="Beeman R.W."/>
            <person name="Zhu Q."/>
            <person name="Hogenkamp D."/>
            <person name="Dixit R."/>
            <person name="Oppert B."/>
            <person name="Jiang H."/>
            <person name="Zou Z."/>
            <person name="Marshall J."/>
            <person name="Elpidina E."/>
            <person name="Vinokurov K."/>
            <person name="Oppert C."/>
            <person name="Zou Z."/>
            <person name="Evans J."/>
            <person name="Lu Z."/>
            <person name="Zhao P."/>
            <person name="Sumathipala N."/>
            <person name="Altincicek B."/>
            <person name="Vilcinskas A."/>
            <person name="Williams M."/>
            <person name="Hultmark D."/>
            <person name="Hetru C."/>
            <person name="Jiang H."/>
            <person name="Grimmelikhuijzen C.J."/>
            <person name="Hauser F."/>
            <person name="Cazzamali G."/>
            <person name="Williamson M."/>
            <person name="Park Y."/>
            <person name="Li B."/>
            <person name="Tanaka Y."/>
            <person name="Predel R."/>
            <person name="Neupert S."/>
            <person name="Schachtner J."/>
            <person name="Verleyen P."/>
            <person name="Raible F."/>
            <person name="Bork P."/>
            <person name="Friedrich M."/>
            <person name="Walden K.K."/>
            <person name="Robertson H.M."/>
            <person name="Angeli S."/>
            <person name="Foret S."/>
            <person name="Bucher G."/>
            <person name="Schuetz S."/>
            <person name="Maleszka R."/>
            <person name="Wimmer E.A."/>
            <person name="Beeman R.W."/>
            <person name="Lorenzen M."/>
            <person name="Tomoyasu Y."/>
            <person name="Miller S.C."/>
            <person name="Grossmann D."/>
            <person name="Bucher G."/>
        </authorList>
    </citation>
    <scope>NUCLEOTIDE SEQUENCE [LARGE SCALE GENOMIC DNA]</scope>
    <source>
        <strain evidence="1 2">Georgia GA2</strain>
    </source>
</reference>
<dbReference type="InParanoid" id="D6WPK3"/>
<organism evidence="1 2">
    <name type="scientific">Tribolium castaneum</name>
    <name type="common">Red flour beetle</name>
    <dbReference type="NCBI Taxonomy" id="7070"/>
    <lineage>
        <taxon>Eukaryota</taxon>
        <taxon>Metazoa</taxon>
        <taxon>Ecdysozoa</taxon>
        <taxon>Arthropoda</taxon>
        <taxon>Hexapoda</taxon>
        <taxon>Insecta</taxon>
        <taxon>Pterygota</taxon>
        <taxon>Neoptera</taxon>
        <taxon>Endopterygota</taxon>
        <taxon>Coleoptera</taxon>
        <taxon>Polyphaga</taxon>
        <taxon>Cucujiformia</taxon>
        <taxon>Tenebrionidae</taxon>
        <taxon>Tenebrionidae incertae sedis</taxon>
        <taxon>Tribolium</taxon>
    </lineage>
</organism>
<dbReference type="Proteomes" id="UP000007266">
    <property type="component" value="Linkage group 7"/>
</dbReference>
<protein>
    <submittedName>
        <fullName evidence="1">Uncharacterized protein</fullName>
    </submittedName>
</protein>
<dbReference type="AlphaFoldDB" id="D6WPK3"/>
<keyword evidence="2" id="KW-1185">Reference proteome</keyword>
<evidence type="ECO:0000313" key="2">
    <source>
        <dbReference type="Proteomes" id="UP000007266"/>
    </source>
</evidence>
<sequence length="147" mass="17014">MARIRVDNRQSYVTAEHNSAEGPSLKIPGEKAQNQMQKRMVICMNSKLAMIRDLFARLDLFNRYKAQNMCNTTDFYSIRNAMFQSENSRFCDCRSQYIFLNLLKTRIEINIHSVGVFSMKIAETSFSTPILQVYSLCNMGDYPSAIR</sequence>
<name>D6WPK3_TRICA</name>
<proteinExistence type="predicted"/>
<gene>
    <name evidence="1" type="primary">GLEAN_09764</name>
    <name evidence="1" type="ORF">TcasGA2_TC009764</name>
</gene>
<reference evidence="1 2" key="2">
    <citation type="journal article" date="2010" name="Nucleic Acids Res.">
        <title>BeetleBase in 2010: revisions to provide comprehensive genomic information for Tribolium castaneum.</title>
        <authorList>
            <person name="Kim H.S."/>
            <person name="Murphy T."/>
            <person name="Xia J."/>
            <person name="Caragea D."/>
            <person name="Park Y."/>
            <person name="Beeman R.W."/>
            <person name="Lorenzen M.D."/>
            <person name="Butcher S."/>
            <person name="Manak J.R."/>
            <person name="Brown S.J."/>
        </authorList>
    </citation>
    <scope>NUCLEOTIDE SEQUENCE [LARGE SCALE GENOMIC DNA]</scope>
    <source>
        <strain evidence="1 2">Georgia GA2</strain>
    </source>
</reference>
<dbReference type="HOGENOM" id="CLU_1770470_0_0_1"/>
<dbReference type="EMBL" id="KQ971354">
    <property type="protein sequence ID" value="EFA06822.1"/>
    <property type="molecule type" value="Genomic_DNA"/>
</dbReference>
<evidence type="ECO:0000313" key="1">
    <source>
        <dbReference type="EMBL" id="EFA06822.1"/>
    </source>
</evidence>